<sequence length="69" mass="7481">MQLNKISLSLVATASLIIPAFFGQAANATEDTFVNNSNDEQAQVTNISQLSDVQPTDWAFPALQSLVER</sequence>
<reference evidence="2 3" key="1">
    <citation type="journal article" date="2020" name="ISME J.">
        <title>Comparative genomics reveals insights into cyanobacterial evolution and habitat adaptation.</title>
        <authorList>
            <person name="Chen M.Y."/>
            <person name="Teng W.K."/>
            <person name="Zhao L."/>
            <person name="Hu C.X."/>
            <person name="Zhou Y.K."/>
            <person name="Han B.P."/>
            <person name="Song L.R."/>
            <person name="Shu W.S."/>
        </authorList>
    </citation>
    <scope>NUCLEOTIDE SEQUENCE [LARGE SCALE GENOMIC DNA]</scope>
    <source>
        <strain evidence="2 3">FACHB-260</strain>
    </source>
</reference>
<dbReference type="EMBL" id="JACJRF010000002">
    <property type="protein sequence ID" value="MBD2342918.1"/>
    <property type="molecule type" value="Genomic_DNA"/>
</dbReference>
<name>A0ABR8CKJ3_9NOST</name>
<accession>A0ABR8CKJ3</accession>
<comment type="caution">
    <text evidence="2">The sequence shown here is derived from an EMBL/GenBank/DDBJ whole genome shotgun (WGS) entry which is preliminary data.</text>
</comment>
<feature type="signal peptide" evidence="1">
    <location>
        <begin position="1"/>
        <end position="25"/>
    </location>
</feature>
<gene>
    <name evidence="2" type="ORF">H6G18_01990</name>
</gene>
<dbReference type="Proteomes" id="UP000607281">
    <property type="component" value="Unassembled WGS sequence"/>
</dbReference>
<evidence type="ECO:0000256" key="1">
    <source>
        <dbReference type="SAM" id="SignalP"/>
    </source>
</evidence>
<evidence type="ECO:0000313" key="3">
    <source>
        <dbReference type="Proteomes" id="UP000607281"/>
    </source>
</evidence>
<evidence type="ECO:0000313" key="2">
    <source>
        <dbReference type="EMBL" id="MBD2342918.1"/>
    </source>
</evidence>
<feature type="chain" id="PRO_5045203549" evidence="1">
    <location>
        <begin position="26"/>
        <end position="69"/>
    </location>
</feature>
<protein>
    <submittedName>
        <fullName evidence="2">Uncharacterized protein</fullName>
    </submittedName>
</protein>
<keyword evidence="1" id="KW-0732">Signal</keyword>
<organism evidence="2 3">
    <name type="scientific">Anabaena subtropica FACHB-260</name>
    <dbReference type="NCBI Taxonomy" id="2692884"/>
    <lineage>
        <taxon>Bacteria</taxon>
        <taxon>Bacillati</taxon>
        <taxon>Cyanobacteriota</taxon>
        <taxon>Cyanophyceae</taxon>
        <taxon>Nostocales</taxon>
        <taxon>Nostocaceae</taxon>
        <taxon>Anabaena</taxon>
    </lineage>
</organism>
<proteinExistence type="predicted"/>
<keyword evidence="3" id="KW-1185">Reference proteome</keyword>